<keyword evidence="7 8" id="KW-0539">Nucleus</keyword>
<evidence type="ECO:0000256" key="1">
    <source>
        <dbReference type="ARBA" id="ARBA00004123"/>
    </source>
</evidence>
<name>A0AAN9KCR3_CANGL</name>
<dbReference type="GO" id="GO:0043565">
    <property type="term" value="F:sequence-specific DNA binding"/>
    <property type="evidence" value="ECO:0007669"/>
    <property type="project" value="InterPro"/>
</dbReference>
<dbReference type="PROSITE" id="PS50071">
    <property type="entry name" value="HOMEOBOX_2"/>
    <property type="match status" value="1"/>
</dbReference>
<dbReference type="GO" id="GO:0000981">
    <property type="term" value="F:DNA-binding transcription factor activity, RNA polymerase II-specific"/>
    <property type="evidence" value="ECO:0007669"/>
    <property type="project" value="InterPro"/>
</dbReference>
<dbReference type="SMART" id="SM00340">
    <property type="entry name" value="HALZ"/>
    <property type="match status" value="1"/>
</dbReference>
<dbReference type="Pfam" id="PF00046">
    <property type="entry name" value="Homeodomain"/>
    <property type="match status" value="1"/>
</dbReference>
<dbReference type="Gene3D" id="1.10.10.60">
    <property type="entry name" value="Homeodomain-like"/>
    <property type="match status" value="1"/>
</dbReference>
<feature type="region of interest" description="Disordered" evidence="10">
    <location>
        <begin position="43"/>
        <end position="80"/>
    </location>
</feature>
<dbReference type="Pfam" id="PF02183">
    <property type="entry name" value="HALZ"/>
    <property type="match status" value="1"/>
</dbReference>
<keyword evidence="3" id="KW-0805">Transcription regulation</keyword>
<comment type="subcellular location">
    <subcellularLocation>
        <location evidence="1 8 9">Nucleus</location>
    </subcellularLocation>
</comment>
<evidence type="ECO:0000256" key="5">
    <source>
        <dbReference type="ARBA" id="ARBA00023155"/>
    </source>
</evidence>
<feature type="domain" description="Homeobox" evidence="11">
    <location>
        <begin position="199"/>
        <end position="259"/>
    </location>
</feature>
<evidence type="ECO:0000256" key="2">
    <source>
        <dbReference type="ARBA" id="ARBA00006074"/>
    </source>
</evidence>
<comment type="caution">
    <text evidence="12">The sequence shown here is derived from an EMBL/GenBank/DDBJ whole genome shotgun (WGS) entry which is preliminary data.</text>
</comment>
<dbReference type="InterPro" id="IPR009057">
    <property type="entry name" value="Homeodomain-like_sf"/>
</dbReference>
<dbReference type="AlphaFoldDB" id="A0AAN9KCR3"/>
<dbReference type="InterPro" id="IPR001356">
    <property type="entry name" value="HD"/>
</dbReference>
<dbReference type="PROSITE" id="PS00027">
    <property type="entry name" value="HOMEOBOX_1"/>
    <property type="match status" value="1"/>
</dbReference>
<feature type="DNA-binding region" description="Homeobox" evidence="8">
    <location>
        <begin position="201"/>
        <end position="260"/>
    </location>
</feature>
<dbReference type="SUPFAM" id="SSF46689">
    <property type="entry name" value="Homeodomain-like"/>
    <property type="match status" value="1"/>
</dbReference>
<keyword evidence="4 8" id="KW-0238">DNA-binding</keyword>
<evidence type="ECO:0000256" key="4">
    <source>
        <dbReference type="ARBA" id="ARBA00023125"/>
    </source>
</evidence>
<dbReference type="InterPro" id="IPR050762">
    <property type="entry name" value="HD-ZIP_Homeobox_LZ_Class_II"/>
</dbReference>
<dbReference type="PANTHER" id="PTHR45714">
    <property type="entry name" value="HOMEOBOX-LEUCINE ZIPPER PROTEIN HAT14"/>
    <property type="match status" value="1"/>
</dbReference>
<dbReference type="InterPro" id="IPR003106">
    <property type="entry name" value="Leu_zip_homeo"/>
</dbReference>
<organism evidence="12 13">
    <name type="scientific">Canavalia gladiata</name>
    <name type="common">Sword bean</name>
    <name type="synonym">Dolichos gladiatus</name>
    <dbReference type="NCBI Taxonomy" id="3824"/>
    <lineage>
        <taxon>Eukaryota</taxon>
        <taxon>Viridiplantae</taxon>
        <taxon>Streptophyta</taxon>
        <taxon>Embryophyta</taxon>
        <taxon>Tracheophyta</taxon>
        <taxon>Spermatophyta</taxon>
        <taxon>Magnoliopsida</taxon>
        <taxon>eudicotyledons</taxon>
        <taxon>Gunneridae</taxon>
        <taxon>Pentapetalae</taxon>
        <taxon>rosids</taxon>
        <taxon>fabids</taxon>
        <taxon>Fabales</taxon>
        <taxon>Fabaceae</taxon>
        <taxon>Papilionoideae</taxon>
        <taxon>50 kb inversion clade</taxon>
        <taxon>NPAAA clade</taxon>
        <taxon>indigoferoid/millettioid clade</taxon>
        <taxon>Phaseoleae</taxon>
        <taxon>Canavalia</taxon>
    </lineage>
</organism>
<evidence type="ECO:0000256" key="9">
    <source>
        <dbReference type="RuleBase" id="RU000682"/>
    </source>
</evidence>
<reference evidence="12 13" key="1">
    <citation type="submission" date="2024-01" db="EMBL/GenBank/DDBJ databases">
        <title>The genomes of 5 underutilized Papilionoideae crops provide insights into root nodulation and disease resistanc.</title>
        <authorList>
            <person name="Jiang F."/>
        </authorList>
    </citation>
    <scope>NUCLEOTIDE SEQUENCE [LARGE SCALE GENOMIC DNA]</scope>
    <source>
        <strain evidence="12">LVBAO_FW01</strain>
        <tissue evidence="12">Leaves</tissue>
    </source>
</reference>
<dbReference type="PANTHER" id="PTHR45714:SF79">
    <property type="entry name" value="HOMEOBOX ASSOCIATED LEUCINE ZIPPER PROTEIN"/>
    <property type="match status" value="1"/>
</dbReference>
<protein>
    <recommendedName>
        <fullName evidence="11">Homeobox domain-containing protein</fullName>
    </recommendedName>
</protein>
<proteinExistence type="inferred from homology"/>
<dbReference type="GO" id="GO:0005634">
    <property type="term" value="C:nucleus"/>
    <property type="evidence" value="ECO:0007669"/>
    <property type="project" value="UniProtKB-SubCell"/>
</dbReference>
<dbReference type="CDD" id="cd00086">
    <property type="entry name" value="homeodomain"/>
    <property type="match status" value="1"/>
</dbReference>
<keyword evidence="6" id="KW-0804">Transcription</keyword>
<dbReference type="SMART" id="SM00389">
    <property type="entry name" value="HOX"/>
    <property type="match status" value="1"/>
</dbReference>
<feature type="compositionally biased region" description="Basic and acidic residues" evidence="10">
    <location>
        <begin position="43"/>
        <end position="52"/>
    </location>
</feature>
<comment type="similarity">
    <text evidence="2">Belongs to the HD-ZIP homeobox family. Class II subfamily.</text>
</comment>
<evidence type="ECO:0000256" key="8">
    <source>
        <dbReference type="PROSITE-ProRule" id="PRU00108"/>
    </source>
</evidence>
<keyword evidence="13" id="KW-1185">Reference proteome</keyword>
<keyword evidence="5 8" id="KW-0371">Homeobox</keyword>
<evidence type="ECO:0000313" key="12">
    <source>
        <dbReference type="EMBL" id="KAK7314311.1"/>
    </source>
</evidence>
<evidence type="ECO:0000256" key="7">
    <source>
        <dbReference type="ARBA" id="ARBA00023242"/>
    </source>
</evidence>
<evidence type="ECO:0000256" key="6">
    <source>
        <dbReference type="ARBA" id="ARBA00023163"/>
    </source>
</evidence>
<evidence type="ECO:0000313" key="13">
    <source>
        <dbReference type="Proteomes" id="UP001367508"/>
    </source>
</evidence>
<dbReference type="Proteomes" id="UP001367508">
    <property type="component" value="Unassembled WGS sequence"/>
</dbReference>
<sequence length="344" mass="38507">MELGLSLGDASRLMEKSCESSNQLGLVFNTNLSIGQVFTKQIDQHQEQEQTRKQKHKHNSQSHSTIEEDHEEATTESLVSPSFKAKNNAIVQLDLLPHTPALSPINPPSDFSFLWDPISQNGGISCSSALDVNRVPVPVAVTMAEEEAALSSSPNSGASSFQMDLCIFSRGRRTVSGEGYDHSQRVCCRGSDEDENRGIATTRKKLRLSKEQSAFLEDSFKDHNTLNPKQKLALAKQLHLRPRQVEVWFQNRRARTKLKQTEVDYEYLKRWCDTLTEENKRLQKELQELRTLKTSSPFNKQLPATTLTMCPSCERVATNSISTTSATTTTPVTTPTTVTSKTIH</sequence>
<evidence type="ECO:0000256" key="10">
    <source>
        <dbReference type="SAM" id="MobiDB-lite"/>
    </source>
</evidence>
<gene>
    <name evidence="12" type="ORF">VNO77_39527</name>
</gene>
<dbReference type="InterPro" id="IPR017970">
    <property type="entry name" value="Homeobox_CS"/>
</dbReference>
<accession>A0AAN9KCR3</accession>
<dbReference type="FunFam" id="1.10.10.60:FF:000192">
    <property type="entry name" value="Homeobox-leucine zipper protein HAT22"/>
    <property type="match status" value="1"/>
</dbReference>
<feature type="region of interest" description="Disordered" evidence="10">
    <location>
        <begin position="324"/>
        <end position="344"/>
    </location>
</feature>
<evidence type="ECO:0000256" key="3">
    <source>
        <dbReference type="ARBA" id="ARBA00023015"/>
    </source>
</evidence>
<dbReference type="EMBL" id="JAYMYQ010000009">
    <property type="protein sequence ID" value="KAK7314311.1"/>
    <property type="molecule type" value="Genomic_DNA"/>
</dbReference>
<evidence type="ECO:0000259" key="11">
    <source>
        <dbReference type="PROSITE" id="PS50071"/>
    </source>
</evidence>